<dbReference type="EMBL" id="CYGV01000469">
    <property type="protein sequence ID" value="CUA68592.1"/>
    <property type="molecule type" value="Genomic_DNA"/>
</dbReference>
<evidence type="ECO:0000313" key="1">
    <source>
        <dbReference type="EMBL" id="CUA68592.1"/>
    </source>
</evidence>
<dbReference type="AlphaFoldDB" id="A0A0K6FR69"/>
<gene>
    <name evidence="1" type="ORF">RSOLAG22IIIB_07966</name>
</gene>
<sequence>MVRTVPQHSSGHATMDDYNRSWLHSQSQLTTYGHTRTYQPLGIAEHLQTASATRLRSLHMLIQALYARIPPSVDVTQTTHFEQIVHEYQLKRADYWLQLPPPPIASALLAAPKLTIWILYLGAKLIQAIDGNMHSRVISKCIDWVDKLEPELGCEYRNNMSPNGLTGWLSALLPLVFLKFTTIGCSSGYFVLQKALPVFLQLAAIDSELHIEHPHGNLVISFPRTLGAPECAIQWFVVYDTIASMLLGIPPLVEYGYDNECKQVSPSHSFEWLHGIPSALIGVISQVNSWRAGSRVTPLDDWQKLETCALGWQSQLAAEDEAGYNLTVKLAIQEGWRHVTLIYIYMAMCGVSSHDTRVQESIEQIIRLGKAVDNLPIGVHILPHCVVVGLVAKYEKHRSIVHKKLLSFKGTQVWLFQGSEFGRVLEHLWYGVGAGGAPVTWDDYVQSRRAVVPI</sequence>
<protein>
    <submittedName>
        <fullName evidence="1">Uncharacterized protein</fullName>
    </submittedName>
</protein>
<keyword evidence="2" id="KW-1185">Reference proteome</keyword>
<name>A0A0K6FR69_9AGAM</name>
<dbReference type="InterPro" id="IPR021858">
    <property type="entry name" value="Fun_TF"/>
</dbReference>
<proteinExistence type="predicted"/>
<evidence type="ECO:0000313" key="2">
    <source>
        <dbReference type="Proteomes" id="UP000044841"/>
    </source>
</evidence>
<dbReference type="Pfam" id="PF11951">
    <property type="entry name" value="Fungal_trans_2"/>
    <property type="match status" value="1"/>
</dbReference>
<accession>A0A0K6FR69</accession>
<dbReference type="Proteomes" id="UP000044841">
    <property type="component" value="Unassembled WGS sequence"/>
</dbReference>
<organism evidence="1 2">
    <name type="scientific">Rhizoctonia solani</name>
    <dbReference type="NCBI Taxonomy" id="456999"/>
    <lineage>
        <taxon>Eukaryota</taxon>
        <taxon>Fungi</taxon>
        <taxon>Dikarya</taxon>
        <taxon>Basidiomycota</taxon>
        <taxon>Agaricomycotina</taxon>
        <taxon>Agaricomycetes</taxon>
        <taxon>Cantharellales</taxon>
        <taxon>Ceratobasidiaceae</taxon>
        <taxon>Rhizoctonia</taxon>
    </lineage>
</organism>
<reference evidence="1 2" key="1">
    <citation type="submission" date="2015-07" db="EMBL/GenBank/DDBJ databases">
        <authorList>
            <person name="Noorani M."/>
        </authorList>
    </citation>
    <scope>NUCLEOTIDE SEQUENCE [LARGE SCALE GENOMIC DNA]</scope>
    <source>
        <strain evidence="1">BBA 69670</strain>
    </source>
</reference>